<dbReference type="GO" id="GO:0140359">
    <property type="term" value="F:ABC-type transporter activity"/>
    <property type="evidence" value="ECO:0007669"/>
    <property type="project" value="InterPro"/>
</dbReference>
<comment type="similarity">
    <text evidence="2 9">Belongs to the ABC-2 integral membrane protein family.</text>
</comment>
<feature type="transmembrane region" description="Helical" evidence="9">
    <location>
        <begin position="29"/>
        <end position="55"/>
    </location>
</feature>
<comment type="caution">
    <text evidence="11">The sequence shown here is derived from an EMBL/GenBank/DDBJ whole genome shotgun (WGS) entry which is preliminary data.</text>
</comment>
<keyword evidence="3 9" id="KW-0813">Transport</keyword>
<comment type="subcellular location">
    <subcellularLocation>
        <location evidence="1">Cell inner membrane</location>
        <topology evidence="1">Multi-pass membrane protein</topology>
    </subcellularLocation>
    <subcellularLocation>
        <location evidence="9">Cell membrane</location>
        <topology evidence="9">Multi-pass membrane protein</topology>
    </subcellularLocation>
</comment>
<keyword evidence="8 9" id="KW-0472">Membrane</keyword>
<evidence type="ECO:0000256" key="1">
    <source>
        <dbReference type="ARBA" id="ARBA00004429"/>
    </source>
</evidence>
<dbReference type="InterPro" id="IPR047817">
    <property type="entry name" value="ABC2_TM_bact-type"/>
</dbReference>
<comment type="caution">
    <text evidence="9">Lacks conserved residue(s) required for the propagation of feature annotation.</text>
</comment>
<feature type="transmembrane region" description="Helical" evidence="9">
    <location>
        <begin position="105"/>
        <end position="128"/>
    </location>
</feature>
<sequence>MQLIKNLWQYKELFYFLSLRDLKVRYRQAILGIAWALISPIVLAIVFWFIFGLFLKIHSGPTPYLLLIFTRLTFWNFFSQTVSSSATSVTSNSNLVLKSYFPREILVFSPIVVRLVDLASSFIVLILLMVFYKIGISFNVLWIIPILLLEVLLISAFALIFSSLNVYFKDVSAFLPLLMTAWLFATPIIYSIEKIPQQYQKILFLNPMTGIVEGIKSSLLLKSPPDFLPLSFSLVITIALFLIGYVLFKKLEKNFADVI</sequence>
<keyword evidence="5" id="KW-0997">Cell inner membrane</keyword>
<name>A0A0G0LPD0_9BACT</name>
<dbReference type="PRINTS" id="PR00164">
    <property type="entry name" value="ABC2TRNSPORT"/>
</dbReference>
<accession>A0A0G0LPD0</accession>
<dbReference type="AlphaFoldDB" id="A0A0G0LPD0"/>
<dbReference type="InterPro" id="IPR013525">
    <property type="entry name" value="ABC2_TM"/>
</dbReference>
<evidence type="ECO:0000256" key="5">
    <source>
        <dbReference type="ARBA" id="ARBA00022519"/>
    </source>
</evidence>
<dbReference type="InterPro" id="IPR000412">
    <property type="entry name" value="ABC_2_transport"/>
</dbReference>
<evidence type="ECO:0000256" key="3">
    <source>
        <dbReference type="ARBA" id="ARBA00022448"/>
    </source>
</evidence>
<protein>
    <recommendedName>
        <fullName evidence="9">Transport permease protein</fullName>
    </recommendedName>
</protein>
<evidence type="ECO:0000259" key="10">
    <source>
        <dbReference type="PROSITE" id="PS51012"/>
    </source>
</evidence>
<dbReference type="Pfam" id="PF01061">
    <property type="entry name" value="ABC2_membrane"/>
    <property type="match status" value="1"/>
</dbReference>
<dbReference type="PANTHER" id="PTHR30413">
    <property type="entry name" value="INNER MEMBRANE TRANSPORT PERMEASE"/>
    <property type="match status" value="1"/>
</dbReference>
<dbReference type="GO" id="GO:0015920">
    <property type="term" value="P:lipopolysaccharide transport"/>
    <property type="evidence" value="ECO:0007669"/>
    <property type="project" value="TreeGrafter"/>
</dbReference>
<dbReference type="PROSITE" id="PS51012">
    <property type="entry name" value="ABC_TM2"/>
    <property type="match status" value="1"/>
</dbReference>
<dbReference type="Proteomes" id="UP000034893">
    <property type="component" value="Unassembled WGS sequence"/>
</dbReference>
<feature type="transmembrane region" description="Helical" evidence="9">
    <location>
        <begin position="173"/>
        <end position="190"/>
    </location>
</feature>
<gene>
    <name evidence="11" type="ORF">UT12_C0007G0022</name>
</gene>
<keyword evidence="7 9" id="KW-1133">Transmembrane helix</keyword>
<dbReference type="EMBL" id="LBVP01000007">
    <property type="protein sequence ID" value="KKQ89825.1"/>
    <property type="molecule type" value="Genomic_DNA"/>
</dbReference>
<evidence type="ECO:0000256" key="7">
    <source>
        <dbReference type="ARBA" id="ARBA00022989"/>
    </source>
</evidence>
<keyword evidence="6 9" id="KW-0812">Transmembrane</keyword>
<evidence type="ECO:0000313" key="11">
    <source>
        <dbReference type="EMBL" id="KKQ89825.1"/>
    </source>
</evidence>
<feature type="transmembrane region" description="Helical" evidence="9">
    <location>
        <begin position="140"/>
        <end position="161"/>
    </location>
</feature>
<organism evidence="11 12">
    <name type="scientific">Candidatus Curtissbacteria bacterium GW2011_GWC2_38_9</name>
    <dbReference type="NCBI Taxonomy" id="1618414"/>
    <lineage>
        <taxon>Bacteria</taxon>
        <taxon>Candidatus Curtissiibacteriota</taxon>
    </lineage>
</organism>
<evidence type="ECO:0000256" key="6">
    <source>
        <dbReference type="ARBA" id="ARBA00022692"/>
    </source>
</evidence>
<evidence type="ECO:0000313" key="12">
    <source>
        <dbReference type="Proteomes" id="UP000034893"/>
    </source>
</evidence>
<keyword evidence="4 9" id="KW-1003">Cell membrane</keyword>
<dbReference type="PANTHER" id="PTHR30413:SF8">
    <property type="entry name" value="TRANSPORT PERMEASE PROTEIN"/>
    <property type="match status" value="1"/>
</dbReference>
<feature type="transmembrane region" description="Helical" evidence="9">
    <location>
        <begin position="227"/>
        <end position="248"/>
    </location>
</feature>
<evidence type="ECO:0000256" key="4">
    <source>
        <dbReference type="ARBA" id="ARBA00022475"/>
    </source>
</evidence>
<dbReference type="GO" id="GO:0043190">
    <property type="term" value="C:ATP-binding cassette (ABC) transporter complex"/>
    <property type="evidence" value="ECO:0007669"/>
    <property type="project" value="InterPro"/>
</dbReference>
<feature type="domain" description="ABC transmembrane type-2" evidence="10">
    <location>
        <begin position="31"/>
        <end position="251"/>
    </location>
</feature>
<reference evidence="11 12" key="1">
    <citation type="journal article" date="2015" name="Nature">
        <title>rRNA introns, odd ribosomes, and small enigmatic genomes across a large radiation of phyla.</title>
        <authorList>
            <person name="Brown C.T."/>
            <person name="Hug L.A."/>
            <person name="Thomas B.C."/>
            <person name="Sharon I."/>
            <person name="Castelle C.J."/>
            <person name="Singh A."/>
            <person name="Wilkins M.J."/>
            <person name="Williams K.H."/>
            <person name="Banfield J.F."/>
        </authorList>
    </citation>
    <scope>NUCLEOTIDE SEQUENCE [LARGE SCALE GENOMIC DNA]</scope>
</reference>
<proteinExistence type="inferred from homology"/>
<evidence type="ECO:0000256" key="8">
    <source>
        <dbReference type="ARBA" id="ARBA00023136"/>
    </source>
</evidence>
<evidence type="ECO:0000256" key="2">
    <source>
        <dbReference type="ARBA" id="ARBA00007783"/>
    </source>
</evidence>
<evidence type="ECO:0000256" key="9">
    <source>
        <dbReference type="RuleBase" id="RU361157"/>
    </source>
</evidence>